<dbReference type="Proteomes" id="UP000185990">
    <property type="component" value="Unassembled WGS sequence"/>
</dbReference>
<accession>A0A0M4R335</accession>
<name>A0A0M4R335_9PSED</name>
<reference evidence="2 4" key="2">
    <citation type="submission" date="2016-11" db="EMBL/GenBank/DDBJ databases">
        <title>Draft genome of Pseudomonas versuta A4R1.5.</title>
        <authorList>
            <person name="See-Too W.-S."/>
        </authorList>
    </citation>
    <scope>NUCLEOTIDE SEQUENCE [LARGE SCALE GENOMIC DNA]</scope>
    <source>
        <strain evidence="2 4">A4R1.5</strain>
    </source>
</reference>
<protein>
    <submittedName>
        <fullName evidence="1">Uncharacterized protein</fullName>
    </submittedName>
</protein>
<dbReference type="KEGG" id="ppsy:AOC04_05425"/>
<keyword evidence="4" id="KW-1185">Reference proteome</keyword>
<dbReference type="EMBL" id="MPJC01000008">
    <property type="protein sequence ID" value="OKA20411.1"/>
    <property type="molecule type" value="Genomic_DNA"/>
</dbReference>
<evidence type="ECO:0000313" key="4">
    <source>
        <dbReference type="Proteomes" id="UP000186677"/>
    </source>
</evidence>
<dbReference type="EMBL" id="MPJD01000040">
    <property type="protein sequence ID" value="OKA18180.1"/>
    <property type="molecule type" value="Genomic_DNA"/>
</dbReference>
<evidence type="ECO:0000313" key="1">
    <source>
        <dbReference type="EMBL" id="OKA18180.1"/>
    </source>
</evidence>
<comment type="caution">
    <text evidence="1">The sequence shown here is derived from an EMBL/GenBank/DDBJ whole genome shotgun (WGS) entry which is preliminary data.</text>
</comment>
<evidence type="ECO:0000313" key="2">
    <source>
        <dbReference type="EMBL" id="OKA20411.1"/>
    </source>
</evidence>
<proteinExistence type="predicted"/>
<organism evidence="1 3">
    <name type="scientific">Pseudomonas versuta</name>
    <dbReference type="NCBI Taxonomy" id="1788301"/>
    <lineage>
        <taxon>Bacteria</taxon>
        <taxon>Pseudomonadati</taxon>
        <taxon>Pseudomonadota</taxon>
        <taxon>Gammaproteobacteria</taxon>
        <taxon>Pseudomonadales</taxon>
        <taxon>Pseudomonadaceae</taxon>
        <taxon>Pseudomonas</taxon>
    </lineage>
</organism>
<dbReference type="AlphaFoldDB" id="A0A0M4R335"/>
<dbReference type="Proteomes" id="UP000186677">
    <property type="component" value="Unassembled WGS sequence"/>
</dbReference>
<accession>A0A1Q4KH37</accession>
<gene>
    <name evidence="2" type="ORF">BOH73_15450</name>
    <name evidence="1" type="ORF">BOH74_20980</name>
</gene>
<evidence type="ECO:0000313" key="3">
    <source>
        <dbReference type="Proteomes" id="UP000185990"/>
    </source>
</evidence>
<sequence>MLPCKPDFQKALFFQASNDLRYVHAIHTGKACDLMLSDLLTVVAYEGEQLSREIWMAVHRDLRPSPQVRAVMDFLLKIVTQNAAFTLNG</sequence>
<reference evidence="1 3" key="1">
    <citation type="submission" date="2016-11" db="EMBL/GenBank/DDBJ databases">
        <title>Draft genome of Pseudomonas versuta A4R1.12.</title>
        <authorList>
            <person name="See-Too W.-S."/>
        </authorList>
    </citation>
    <scope>NUCLEOTIDE SEQUENCE [LARGE SCALE GENOMIC DNA]</scope>
    <source>
        <strain evidence="1 3">A4R1.12</strain>
    </source>
</reference>